<comment type="caution">
    <text evidence="5">The sequence shown here is derived from an EMBL/GenBank/DDBJ whole genome shotgun (WGS) entry which is preliminary data.</text>
</comment>
<keyword evidence="2" id="KW-0274">FAD</keyword>
<dbReference type="PANTHER" id="PTHR43153">
    <property type="entry name" value="ELECTRON TRANSFER FLAVOPROTEIN ALPHA"/>
    <property type="match status" value="1"/>
</dbReference>
<feature type="domain" description="Electron transfer flavoprotein alpha/beta-subunit N-terminal" evidence="4">
    <location>
        <begin position="34"/>
        <end position="163"/>
    </location>
</feature>
<dbReference type="RefSeq" id="WP_212781159.1">
    <property type="nucleotide sequence ID" value="NZ_BMAY01000011.1"/>
</dbReference>
<dbReference type="GO" id="GO:0009055">
    <property type="term" value="F:electron transfer activity"/>
    <property type="evidence" value="ECO:0007669"/>
    <property type="project" value="InterPro"/>
</dbReference>
<comment type="similarity">
    <text evidence="1">Belongs to the ETF alpha-subunit/FixB family.</text>
</comment>
<proteinExistence type="inferred from homology"/>
<keyword evidence="2" id="KW-0285">Flavoprotein</keyword>
<dbReference type="SUPFAM" id="SSF52402">
    <property type="entry name" value="Adenine nucleotide alpha hydrolases-like"/>
    <property type="match status" value="1"/>
</dbReference>
<evidence type="ECO:0000259" key="3">
    <source>
        <dbReference type="Pfam" id="PF00766"/>
    </source>
</evidence>
<dbReference type="Gene3D" id="3.40.50.620">
    <property type="entry name" value="HUPs"/>
    <property type="match status" value="1"/>
</dbReference>
<keyword evidence="6" id="KW-1185">Reference proteome</keyword>
<accession>A0A916QL24</accession>
<dbReference type="PIRSF" id="PIRSF000089">
    <property type="entry name" value="Electra_flavoP_a"/>
    <property type="match status" value="1"/>
</dbReference>
<evidence type="ECO:0000256" key="2">
    <source>
        <dbReference type="PIRSR" id="PIRSR000089-1"/>
    </source>
</evidence>
<dbReference type="GO" id="GO:0050660">
    <property type="term" value="F:flavin adenine dinucleotide binding"/>
    <property type="evidence" value="ECO:0007669"/>
    <property type="project" value="InterPro"/>
</dbReference>
<gene>
    <name evidence="5" type="primary">etfB</name>
    <name evidence="5" type="ORF">LCB40_13510</name>
</gene>
<evidence type="ECO:0000313" key="5">
    <source>
        <dbReference type="EMBL" id="GFZ27471.1"/>
    </source>
</evidence>
<feature type="binding site" evidence="2">
    <location>
        <position position="273"/>
    </location>
    <ligand>
        <name>FAD</name>
        <dbReference type="ChEBI" id="CHEBI:57692"/>
    </ligand>
</feature>
<dbReference type="SUPFAM" id="SSF52467">
    <property type="entry name" value="DHS-like NAD/FAD-binding domain"/>
    <property type="match status" value="1"/>
</dbReference>
<dbReference type="PANTHER" id="PTHR43153:SF1">
    <property type="entry name" value="ELECTRON TRANSFER FLAVOPROTEIN SUBUNIT ALPHA, MITOCHONDRIAL"/>
    <property type="match status" value="1"/>
</dbReference>
<name>A0A916QL24_9LACO</name>
<protein>
    <submittedName>
        <fullName evidence="5">Electron transfer flavoprotein subunit alpha</fullName>
    </submittedName>
</protein>
<dbReference type="AlphaFoldDB" id="A0A916QL24"/>
<reference evidence="5" key="1">
    <citation type="submission" date="2020-08" db="EMBL/GenBank/DDBJ databases">
        <title>Taxonomic study for Lactobacillus species isolated from hardwood bark.</title>
        <authorList>
            <person name="Tohno M."/>
            <person name="Tanizawa Y."/>
        </authorList>
    </citation>
    <scope>NUCLEOTIDE SEQUENCE</scope>
    <source>
        <strain evidence="5">B40</strain>
    </source>
</reference>
<comment type="cofactor">
    <cofactor evidence="2">
        <name>FAD</name>
        <dbReference type="ChEBI" id="CHEBI:57692"/>
    </cofactor>
    <text evidence="2">Binds 1 FAD per dimer.</text>
</comment>
<dbReference type="InterPro" id="IPR014731">
    <property type="entry name" value="ETF_asu_C"/>
</dbReference>
<evidence type="ECO:0000256" key="1">
    <source>
        <dbReference type="ARBA" id="ARBA00005817"/>
    </source>
</evidence>
<dbReference type="Pfam" id="PF00766">
    <property type="entry name" value="ETF_alpha"/>
    <property type="match status" value="1"/>
</dbReference>
<dbReference type="Pfam" id="PF01012">
    <property type="entry name" value="ETF"/>
    <property type="match status" value="1"/>
</dbReference>
<evidence type="ECO:0000259" key="4">
    <source>
        <dbReference type="Pfam" id="PF01012"/>
    </source>
</evidence>
<dbReference type="GO" id="GO:0033539">
    <property type="term" value="P:fatty acid beta-oxidation using acyl-CoA dehydrogenase"/>
    <property type="evidence" value="ECO:0007669"/>
    <property type="project" value="TreeGrafter"/>
</dbReference>
<dbReference type="EMBL" id="BMAY01000011">
    <property type="protein sequence ID" value="GFZ27471.1"/>
    <property type="molecule type" value="Genomic_DNA"/>
</dbReference>
<dbReference type="InterPro" id="IPR029035">
    <property type="entry name" value="DHS-like_NAD/FAD-binding_dom"/>
</dbReference>
<dbReference type="InterPro" id="IPR014729">
    <property type="entry name" value="Rossmann-like_a/b/a_fold"/>
</dbReference>
<dbReference type="Proteomes" id="UP000677218">
    <property type="component" value="Unassembled WGS sequence"/>
</dbReference>
<dbReference type="InterPro" id="IPR014730">
    <property type="entry name" value="ETF_a/b_N"/>
</dbReference>
<feature type="binding site" evidence="2">
    <location>
        <begin position="252"/>
        <end position="259"/>
    </location>
    <ligand>
        <name>FAD</name>
        <dbReference type="ChEBI" id="CHEBI:57692"/>
    </ligand>
</feature>
<feature type="domain" description="Electron transfer flavoprotein alpha subunit C-terminal" evidence="3">
    <location>
        <begin position="186"/>
        <end position="263"/>
    </location>
</feature>
<sequence length="303" mass="32374">MAYFIQFEDKSLGENTSLATLAGVKANFSSLTNIVLTNHASDLHDKYANSGVKTVLYQDENFTVRDLAQTAEFLFNLLKNSNDTYIFEDSKLGNLVAARLAAKLAVPFIPSISNIKVGPNSVSLSREIDSTKVVRLSHLKGKGVISVAINGVVEKAKAEVSEKPMTISAEEPATYVEKRDAGNDLLFAKTVVAGGKGLQDAEGFKPLEQLADKLDASVGATKAVTDVGWLPVSRMIGISGVSVKPDIFYSFGIAGAVQHTTGMDQSKHIIAVNTDPTAPIFKLADYGIVGDANQVIDQLINLV</sequence>
<organism evidence="5 6">
    <name type="scientific">Lactobacillus corticis</name>
    <dbReference type="NCBI Taxonomy" id="2201249"/>
    <lineage>
        <taxon>Bacteria</taxon>
        <taxon>Bacillati</taxon>
        <taxon>Bacillota</taxon>
        <taxon>Bacilli</taxon>
        <taxon>Lactobacillales</taxon>
        <taxon>Lactobacillaceae</taxon>
        <taxon>Lactobacillus</taxon>
    </lineage>
</organism>
<dbReference type="InterPro" id="IPR001308">
    <property type="entry name" value="ETF_a/FixB"/>
</dbReference>
<dbReference type="Gene3D" id="3.40.50.1220">
    <property type="entry name" value="TPP-binding domain"/>
    <property type="match status" value="1"/>
</dbReference>
<evidence type="ECO:0000313" key="6">
    <source>
        <dbReference type="Proteomes" id="UP000677218"/>
    </source>
</evidence>